<evidence type="ECO:0000313" key="3">
    <source>
        <dbReference type="Proteomes" id="UP001177023"/>
    </source>
</evidence>
<evidence type="ECO:0000313" key="2">
    <source>
        <dbReference type="EMBL" id="CAJ0570518.1"/>
    </source>
</evidence>
<evidence type="ECO:0000256" key="1">
    <source>
        <dbReference type="SAM" id="MobiDB-lite"/>
    </source>
</evidence>
<sequence length="116" mass="13014">MAEISRCDDGNANMHTELDWCMKAEVTADEELTEDEEVALDEELAEMADNLAPSVQLRLWLAMKNTSQCSDLTSTIEIKRERPPDHEFEQLGACRNHPDPFGKGISKRLKGTSGLH</sequence>
<keyword evidence="3" id="KW-1185">Reference proteome</keyword>
<protein>
    <submittedName>
        <fullName evidence="2">Uncharacterized protein</fullName>
    </submittedName>
</protein>
<reference evidence="2" key="1">
    <citation type="submission" date="2023-06" db="EMBL/GenBank/DDBJ databases">
        <authorList>
            <person name="Delattre M."/>
        </authorList>
    </citation>
    <scope>NUCLEOTIDE SEQUENCE</scope>
    <source>
        <strain evidence="2">AF72</strain>
    </source>
</reference>
<proteinExistence type="predicted"/>
<comment type="caution">
    <text evidence="2">The sequence shown here is derived from an EMBL/GenBank/DDBJ whole genome shotgun (WGS) entry which is preliminary data.</text>
</comment>
<dbReference type="EMBL" id="CATQJA010002369">
    <property type="protein sequence ID" value="CAJ0570518.1"/>
    <property type="molecule type" value="Genomic_DNA"/>
</dbReference>
<feature type="region of interest" description="Disordered" evidence="1">
    <location>
        <begin position="92"/>
        <end position="116"/>
    </location>
</feature>
<name>A0AA36FZK3_9BILA</name>
<dbReference type="AlphaFoldDB" id="A0AA36FZK3"/>
<feature type="non-terminal residue" evidence="2">
    <location>
        <position position="116"/>
    </location>
</feature>
<organism evidence="2 3">
    <name type="scientific">Mesorhabditis spiculigera</name>
    <dbReference type="NCBI Taxonomy" id="96644"/>
    <lineage>
        <taxon>Eukaryota</taxon>
        <taxon>Metazoa</taxon>
        <taxon>Ecdysozoa</taxon>
        <taxon>Nematoda</taxon>
        <taxon>Chromadorea</taxon>
        <taxon>Rhabditida</taxon>
        <taxon>Rhabditina</taxon>
        <taxon>Rhabditomorpha</taxon>
        <taxon>Rhabditoidea</taxon>
        <taxon>Rhabditidae</taxon>
        <taxon>Mesorhabditinae</taxon>
        <taxon>Mesorhabditis</taxon>
    </lineage>
</organism>
<gene>
    <name evidence="2" type="ORF">MSPICULIGERA_LOCUS8955</name>
</gene>
<dbReference type="Proteomes" id="UP001177023">
    <property type="component" value="Unassembled WGS sequence"/>
</dbReference>
<accession>A0AA36FZK3</accession>